<dbReference type="EMBL" id="OE001292">
    <property type="protein sequence ID" value="CAD7456463.1"/>
    <property type="molecule type" value="Genomic_DNA"/>
</dbReference>
<proteinExistence type="predicted"/>
<keyword evidence="1" id="KW-0645">Protease</keyword>
<organism evidence="6">
    <name type="scientific">Timema tahoe</name>
    <dbReference type="NCBI Taxonomy" id="61484"/>
    <lineage>
        <taxon>Eukaryota</taxon>
        <taxon>Metazoa</taxon>
        <taxon>Ecdysozoa</taxon>
        <taxon>Arthropoda</taxon>
        <taxon>Hexapoda</taxon>
        <taxon>Insecta</taxon>
        <taxon>Pterygota</taxon>
        <taxon>Neoptera</taxon>
        <taxon>Polyneoptera</taxon>
        <taxon>Phasmatodea</taxon>
        <taxon>Timematodea</taxon>
        <taxon>Timematoidea</taxon>
        <taxon>Timematidae</taxon>
        <taxon>Timema</taxon>
    </lineage>
</organism>
<gene>
    <name evidence="6" type="ORF">TTEB3V08_LOCUS4491</name>
</gene>
<dbReference type="PANTHER" id="PTHR24276:SF98">
    <property type="entry name" value="FI18310P1-RELATED"/>
    <property type="match status" value="1"/>
</dbReference>
<dbReference type="GO" id="GO:0004252">
    <property type="term" value="F:serine-type endopeptidase activity"/>
    <property type="evidence" value="ECO:0007669"/>
    <property type="project" value="InterPro"/>
</dbReference>
<dbReference type="InterPro" id="IPR018114">
    <property type="entry name" value="TRYPSIN_HIS"/>
</dbReference>
<name>A0A7R9FMN7_9NEOP</name>
<dbReference type="PROSITE" id="PS00134">
    <property type="entry name" value="TRYPSIN_HIS"/>
    <property type="match status" value="1"/>
</dbReference>
<evidence type="ECO:0000256" key="2">
    <source>
        <dbReference type="ARBA" id="ARBA00022801"/>
    </source>
</evidence>
<feature type="domain" description="Peptidase S1" evidence="5">
    <location>
        <begin position="60"/>
        <end position="282"/>
    </location>
</feature>
<keyword evidence="4" id="KW-1015">Disulfide bond</keyword>
<keyword evidence="2" id="KW-0378">Hydrolase</keyword>
<dbReference type="InterPro" id="IPR001254">
    <property type="entry name" value="Trypsin_dom"/>
</dbReference>
<dbReference type="PROSITE" id="PS50240">
    <property type="entry name" value="TRYPSIN_DOM"/>
    <property type="match status" value="1"/>
</dbReference>
<dbReference type="SMART" id="SM00020">
    <property type="entry name" value="Tryp_SPc"/>
    <property type="match status" value="1"/>
</dbReference>
<reference evidence="6" key="1">
    <citation type="submission" date="2020-11" db="EMBL/GenBank/DDBJ databases">
        <authorList>
            <person name="Tran Van P."/>
        </authorList>
    </citation>
    <scope>NUCLEOTIDE SEQUENCE</scope>
</reference>
<evidence type="ECO:0000256" key="3">
    <source>
        <dbReference type="ARBA" id="ARBA00022825"/>
    </source>
</evidence>
<evidence type="ECO:0000313" key="6">
    <source>
        <dbReference type="EMBL" id="CAD7456463.1"/>
    </source>
</evidence>
<dbReference type="GO" id="GO:0006508">
    <property type="term" value="P:proteolysis"/>
    <property type="evidence" value="ECO:0007669"/>
    <property type="project" value="UniProtKB-KW"/>
</dbReference>
<protein>
    <recommendedName>
        <fullName evidence="5">Peptidase S1 domain-containing protein</fullName>
    </recommendedName>
</protein>
<dbReference type="InterPro" id="IPR043504">
    <property type="entry name" value="Peptidase_S1_PA_chymotrypsin"/>
</dbReference>
<accession>A0A7R9FMN7</accession>
<dbReference type="InterPro" id="IPR050430">
    <property type="entry name" value="Peptidase_S1"/>
</dbReference>
<dbReference type="PANTHER" id="PTHR24276">
    <property type="entry name" value="POLYSERASE-RELATED"/>
    <property type="match status" value="1"/>
</dbReference>
<keyword evidence="3" id="KW-0720">Serine protease</keyword>
<sequence>MEPRSLRQCLRDSEYRTRRILTSLDTGAKASVSSDVVCQEVDTTSTTTAATTTRPRDTRIIGGTNAKEGQYPYQLTVAKSPRSQLTVAKSPRSQLTVAKSPLSQLTVAKSPLSQLTVAKSPLSQLTVAKSPLSQLTVAKSPLSQLTVAKSPLSQLTVSLKNNGLHFCGGALISFKHVLTAGHCVVEVEMNNILVVAGILKSTDNTVTRSVINMIVHEEYHVGASGEAINDIAVLEVSSSFPSDNVNIEVIPLSQSTNEEQNTCVVTGWGVLKYVSYKQPSQL</sequence>
<dbReference type="Gene3D" id="2.40.10.10">
    <property type="entry name" value="Trypsin-like serine proteases"/>
    <property type="match status" value="2"/>
</dbReference>
<evidence type="ECO:0000256" key="1">
    <source>
        <dbReference type="ARBA" id="ARBA00022670"/>
    </source>
</evidence>
<dbReference type="SUPFAM" id="SSF50494">
    <property type="entry name" value="Trypsin-like serine proteases"/>
    <property type="match status" value="1"/>
</dbReference>
<dbReference type="AlphaFoldDB" id="A0A7R9FMN7"/>
<dbReference type="InterPro" id="IPR009003">
    <property type="entry name" value="Peptidase_S1_PA"/>
</dbReference>
<dbReference type="FunFam" id="2.40.10.10:FF:000068">
    <property type="entry name" value="transmembrane protease serine 2"/>
    <property type="match status" value="1"/>
</dbReference>
<evidence type="ECO:0000259" key="5">
    <source>
        <dbReference type="PROSITE" id="PS50240"/>
    </source>
</evidence>
<evidence type="ECO:0000256" key="4">
    <source>
        <dbReference type="ARBA" id="ARBA00023157"/>
    </source>
</evidence>
<dbReference type="Pfam" id="PF00089">
    <property type="entry name" value="Trypsin"/>
    <property type="match status" value="1"/>
</dbReference>